<protein>
    <submittedName>
        <fullName evidence="1">Uncharacterized protein</fullName>
    </submittedName>
</protein>
<gene>
    <name evidence="1" type="ORF">BsIDN1_65020</name>
</gene>
<dbReference type="Proteomes" id="UP000464658">
    <property type="component" value="Chromosome"/>
</dbReference>
<organism evidence="1 2">
    <name type="scientific">Bacillus safensis</name>
    <dbReference type="NCBI Taxonomy" id="561879"/>
    <lineage>
        <taxon>Bacteria</taxon>
        <taxon>Bacillati</taxon>
        <taxon>Bacillota</taxon>
        <taxon>Bacilli</taxon>
        <taxon>Bacillales</taxon>
        <taxon>Bacillaceae</taxon>
        <taxon>Bacillus</taxon>
    </lineage>
</organism>
<name>A0A5S9MKX8_BACIA</name>
<dbReference type="EMBL" id="AP021906">
    <property type="protein sequence ID" value="BBP92884.1"/>
    <property type="molecule type" value="Genomic_DNA"/>
</dbReference>
<accession>A0A5S9MKX8</accession>
<evidence type="ECO:0000313" key="1">
    <source>
        <dbReference type="EMBL" id="BBP92884.1"/>
    </source>
</evidence>
<dbReference type="AlphaFoldDB" id="A0A5S9MKX8"/>
<reference evidence="1 2" key="1">
    <citation type="submission" date="2019-12" db="EMBL/GenBank/DDBJ databases">
        <title>Full genome sequence of a Bacillus safensis strain isolated from commercially available natto in Indonesia.</title>
        <authorList>
            <person name="Yoshida M."/>
            <person name="Uomi M."/>
            <person name="Waturangi D."/>
            <person name="Ekaputri J.J."/>
            <person name="Setiamarga D.H.E."/>
        </authorList>
    </citation>
    <scope>NUCLEOTIDE SEQUENCE [LARGE SCALE GENOMIC DNA]</scope>
    <source>
        <strain evidence="1 2">IDN1</strain>
    </source>
</reference>
<evidence type="ECO:0000313" key="2">
    <source>
        <dbReference type="Proteomes" id="UP000464658"/>
    </source>
</evidence>
<sequence length="145" mass="17254">MEKAIKKAQYTVNRTDDLSDMKEKLKVYLTEHEYQEYTQDSMFPSILEAAKDQDCQIKLKKIMFTPSDESDDRIEFNYEMVIQFIDQKKEKSKKEIEKKKSHDCHQNRIWFKKSAEIGMGDYTLLTTNPHSKVVLNENGFFFFDS</sequence>
<proteinExistence type="predicted"/>